<accession>A0A2Z2NT96</accession>
<dbReference type="KEGG" id="gai:IMCC3135_09365"/>
<protein>
    <submittedName>
        <fullName evidence="1">Uncharacterized protein</fullName>
    </submittedName>
</protein>
<sequence length="48" mass="5259">MRREVRARQVLKSMSDLIGAIRQTAVLAYQLGDELKHGASTTAPCSQT</sequence>
<name>A0A2Z2NT96_9GAMM</name>
<evidence type="ECO:0000313" key="2">
    <source>
        <dbReference type="Proteomes" id="UP000250079"/>
    </source>
</evidence>
<keyword evidence="2" id="KW-1185">Reference proteome</keyword>
<proteinExistence type="predicted"/>
<dbReference type="EMBL" id="CP018632">
    <property type="protein sequence ID" value="ASJ71970.1"/>
    <property type="molecule type" value="Genomic_DNA"/>
</dbReference>
<dbReference type="AlphaFoldDB" id="A0A2Z2NT96"/>
<dbReference type="Proteomes" id="UP000250079">
    <property type="component" value="Chromosome"/>
</dbReference>
<organism evidence="1 2">
    <name type="scientific">Granulosicoccus antarcticus IMCC3135</name>
    <dbReference type="NCBI Taxonomy" id="1192854"/>
    <lineage>
        <taxon>Bacteria</taxon>
        <taxon>Pseudomonadati</taxon>
        <taxon>Pseudomonadota</taxon>
        <taxon>Gammaproteobacteria</taxon>
        <taxon>Chromatiales</taxon>
        <taxon>Granulosicoccaceae</taxon>
        <taxon>Granulosicoccus</taxon>
    </lineage>
</organism>
<gene>
    <name evidence="1" type="ORF">IMCC3135_09365</name>
</gene>
<evidence type="ECO:0000313" key="1">
    <source>
        <dbReference type="EMBL" id="ASJ71970.1"/>
    </source>
</evidence>
<reference evidence="1 2" key="1">
    <citation type="submission" date="2016-12" db="EMBL/GenBank/DDBJ databases">
        <authorList>
            <person name="Song W.-J."/>
            <person name="Kurnit D.M."/>
        </authorList>
    </citation>
    <scope>NUCLEOTIDE SEQUENCE [LARGE SCALE GENOMIC DNA]</scope>
    <source>
        <strain evidence="1 2">IMCC3135</strain>
    </source>
</reference>